<dbReference type="EMBL" id="KB908918">
    <property type="protein sequence ID" value="EOB15026.1"/>
    <property type="molecule type" value="Genomic_DNA"/>
</dbReference>
<name>R0KVU5_NOSB1</name>
<reference evidence="1 2" key="1">
    <citation type="journal article" date="2013" name="BMC Genomics">
        <title>Comparative genomics of parasitic silkworm microsporidia reveal an association between genome expansion and host adaptation.</title>
        <authorList>
            <person name="Pan G."/>
            <person name="Xu J."/>
            <person name="Li T."/>
            <person name="Xia Q."/>
            <person name="Liu S.L."/>
            <person name="Zhang G."/>
            <person name="Li S."/>
            <person name="Li C."/>
            <person name="Liu H."/>
            <person name="Yang L."/>
            <person name="Liu T."/>
            <person name="Zhang X."/>
            <person name="Wu Z."/>
            <person name="Fan W."/>
            <person name="Dang X."/>
            <person name="Xiang H."/>
            <person name="Tao M."/>
            <person name="Li Y."/>
            <person name="Hu J."/>
            <person name="Li Z."/>
            <person name="Lin L."/>
            <person name="Luo J."/>
            <person name="Geng L."/>
            <person name="Wang L."/>
            <person name="Long M."/>
            <person name="Wan Y."/>
            <person name="He N."/>
            <person name="Zhang Z."/>
            <person name="Lu C."/>
            <person name="Keeling P.J."/>
            <person name="Wang J."/>
            <person name="Xiang Z."/>
            <person name="Zhou Z."/>
        </authorList>
    </citation>
    <scope>NUCLEOTIDE SEQUENCE [LARGE SCALE GENOMIC DNA]</scope>
    <source>
        <strain evidence="2">CQ1 / CVCC 102059</strain>
    </source>
</reference>
<proteinExistence type="predicted"/>
<evidence type="ECO:0000313" key="1">
    <source>
        <dbReference type="EMBL" id="EOB15026.1"/>
    </source>
</evidence>
<gene>
    <name evidence="1" type="ORF">NBO_10g0016</name>
</gene>
<accession>R0KVU5</accession>
<dbReference type="VEuPathDB" id="MicrosporidiaDB:NBO_10g0016"/>
<dbReference type="HOGENOM" id="CLU_2997023_0_0_1"/>
<keyword evidence="2" id="KW-1185">Reference proteome</keyword>
<dbReference type="AlphaFoldDB" id="R0KVU5"/>
<sequence>MTLFTTSSKRISENLKVLEQYCEDYNKLIRCVNTSVLDKNEENLTSKKHRRSLIVKC</sequence>
<evidence type="ECO:0000313" key="2">
    <source>
        <dbReference type="Proteomes" id="UP000016927"/>
    </source>
</evidence>
<dbReference type="Proteomes" id="UP000016927">
    <property type="component" value="Unassembled WGS sequence"/>
</dbReference>
<organism evidence="1 2">
    <name type="scientific">Nosema bombycis (strain CQ1 / CVCC 102059)</name>
    <name type="common">Microsporidian parasite</name>
    <name type="synonym">Pebrine of silkworm</name>
    <dbReference type="NCBI Taxonomy" id="578461"/>
    <lineage>
        <taxon>Eukaryota</taxon>
        <taxon>Fungi</taxon>
        <taxon>Fungi incertae sedis</taxon>
        <taxon>Microsporidia</taxon>
        <taxon>Nosematidae</taxon>
        <taxon>Nosema</taxon>
    </lineage>
</organism>
<protein>
    <submittedName>
        <fullName evidence="1">Uncharacterized protein</fullName>
    </submittedName>
</protein>